<keyword evidence="1" id="KW-1133">Transmembrane helix</keyword>
<dbReference type="PANTHER" id="PTHR36322:SF3">
    <property type="entry name" value="TRANSMEMBRANE PROTEIN"/>
    <property type="match status" value="1"/>
</dbReference>
<reference evidence="3" key="1">
    <citation type="submission" date="2024-07" db="EMBL/GenBank/DDBJ databases">
        <title>Two chromosome-level genome assemblies of Korean endemic species Abeliophyllum distichum and Forsythia ovata (Oleaceae).</title>
        <authorList>
            <person name="Jang H."/>
        </authorList>
    </citation>
    <scope>NUCLEOTIDE SEQUENCE [LARGE SCALE GENOMIC DNA]</scope>
</reference>
<dbReference type="AlphaFoldDB" id="A0ABD1SRV7"/>
<dbReference type="PANTHER" id="PTHR36322">
    <property type="entry name" value="TRANSMEMBRANE PROTEIN"/>
    <property type="match status" value="1"/>
</dbReference>
<dbReference type="EMBL" id="JBFOLK010000006">
    <property type="protein sequence ID" value="KAL2503442.1"/>
    <property type="molecule type" value="Genomic_DNA"/>
</dbReference>
<evidence type="ECO:0000313" key="3">
    <source>
        <dbReference type="Proteomes" id="UP001604336"/>
    </source>
</evidence>
<sequence>MWDLCSFPKTPNKQPHQNLLIITQQENENENNEQNDDVYSNQLISFSTIRMILTSWLNRRRSRYLFLILCFPFLLPLLCATCPFLCAAEIFFRVCRRRRRPTKTEECGQNRTYGVVKGGDEVGLLHRYLEDQLLLVTGSAYESGGDDENHEDKDGVDTEYLDNTMPLIAI</sequence>
<organism evidence="2 3">
    <name type="scientific">Abeliophyllum distichum</name>
    <dbReference type="NCBI Taxonomy" id="126358"/>
    <lineage>
        <taxon>Eukaryota</taxon>
        <taxon>Viridiplantae</taxon>
        <taxon>Streptophyta</taxon>
        <taxon>Embryophyta</taxon>
        <taxon>Tracheophyta</taxon>
        <taxon>Spermatophyta</taxon>
        <taxon>Magnoliopsida</taxon>
        <taxon>eudicotyledons</taxon>
        <taxon>Gunneridae</taxon>
        <taxon>Pentapetalae</taxon>
        <taxon>asterids</taxon>
        <taxon>lamiids</taxon>
        <taxon>Lamiales</taxon>
        <taxon>Oleaceae</taxon>
        <taxon>Forsythieae</taxon>
        <taxon>Abeliophyllum</taxon>
    </lineage>
</organism>
<evidence type="ECO:0000256" key="1">
    <source>
        <dbReference type="SAM" id="Phobius"/>
    </source>
</evidence>
<keyword evidence="1" id="KW-0472">Membrane</keyword>
<accession>A0ABD1SRV7</accession>
<gene>
    <name evidence="2" type="ORF">Adt_19063</name>
</gene>
<comment type="caution">
    <text evidence="2">The sequence shown here is derived from an EMBL/GenBank/DDBJ whole genome shotgun (WGS) entry which is preliminary data.</text>
</comment>
<protein>
    <submittedName>
        <fullName evidence="2">Uncharacterized protein</fullName>
    </submittedName>
</protein>
<feature type="transmembrane region" description="Helical" evidence="1">
    <location>
        <begin position="64"/>
        <end position="92"/>
    </location>
</feature>
<keyword evidence="3" id="KW-1185">Reference proteome</keyword>
<proteinExistence type="predicted"/>
<keyword evidence="1" id="KW-0812">Transmembrane</keyword>
<dbReference type="Proteomes" id="UP001604336">
    <property type="component" value="Unassembled WGS sequence"/>
</dbReference>
<name>A0ABD1SRV7_9LAMI</name>
<evidence type="ECO:0000313" key="2">
    <source>
        <dbReference type="EMBL" id="KAL2503442.1"/>
    </source>
</evidence>